<evidence type="ECO:0000259" key="2">
    <source>
        <dbReference type="Pfam" id="PF11976"/>
    </source>
</evidence>
<dbReference type="Proteomes" id="UP001337655">
    <property type="component" value="Unassembled WGS sequence"/>
</dbReference>
<comment type="caution">
    <text evidence="3">The sequence shown here is derived from an EMBL/GenBank/DDBJ whole genome shotgun (WGS) entry which is preliminary data.</text>
</comment>
<evidence type="ECO:0000313" key="3">
    <source>
        <dbReference type="EMBL" id="KAK5164062.1"/>
    </source>
</evidence>
<reference evidence="3 4" key="1">
    <citation type="submission" date="2023-08" db="EMBL/GenBank/DDBJ databases">
        <title>Black Yeasts Isolated from many extreme environments.</title>
        <authorList>
            <person name="Coleine C."/>
            <person name="Stajich J.E."/>
            <person name="Selbmann L."/>
        </authorList>
    </citation>
    <scope>NUCLEOTIDE SEQUENCE [LARGE SCALE GENOMIC DNA]</scope>
    <source>
        <strain evidence="3 4">CCFEE 5935</strain>
    </source>
</reference>
<dbReference type="GeneID" id="89931482"/>
<dbReference type="EMBL" id="JAVRRT010000021">
    <property type="protein sequence ID" value="KAK5164062.1"/>
    <property type="molecule type" value="Genomic_DNA"/>
</dbReference>
<feature type="domain" description="Rad60/SUMO-like" evidence="2">
    <location>
        <begin position="103"/>
        <end position="164"/>
    </location>
</feature>
<organism evidence="3 4">
    <name type="scientific">Saxophila tyrrhenica</name>
    <dbReference type="NCBI Taxonomy" id="1690608"/>
    <lineage>
        <taxon>Eukaryota</taxon>
        <taxon>Fungi</taxon>
        <taxon>Dikarya</taxon>
        <taxon>Ascomycota</taxon>
        <taxon>Pezizomycotina</taxon>
        <taxon>Dothideomycetes</taxon>
        <taxon>Dothideomycetidae</taxon>
        <taxon>Mycosphaerellales</taxon>
        <taxon>Extremaceae</taxon>
        <taxon>Saxophila</taxon>
    </lineage>
</organism>
<keyword evidence="4" id="KW-1185">Reference proteome</keyword>
<proteinExistence type="predicted"/>
<dbReference type="Gene3D" id="3.10.20.90">
    <property type="entry name" value="Phosphatidylinositol 3-kinase Catalytic Subunit, Chain A, domain 1"/>
    <property type="match status" value="1"/>
</dbReference>
<dbReference type="Pfam" id="PF11976">
    <property type="entry name" value="Rad60-SLD"/>
    <property type="match status" value="1"/>
</dbReference>
<sequence length="175" mass="19616">MAPFKATISLPVGEGDKVSHCVFEVPSAAFKKAGEEDSTTRTQERIADFSSALILTVVGATNDAEIQRPAKKQRCGTPPTESSDEPSTGARDEELGIQLHHRGTESKFRIKPHDTFEEVLRTWKKQWGNSVHDKYNLVYDGTVLRKRHTPSNLDMRSRAQLQVVADCMNYSRLTE</sequence>
<gene>
    <name evidence="3" type="ORF">LTR77_010153</name>
</gene>
<dbReference type="RefSeq" id="XP_064654390.1">
    <property type="nucleotide sequence ID" value="XM_064807376.1"/>
</dbReference>
<name>A0AAV9NW36_9PEZI</name>
<dbReference type="AlphaFoldDB" id="A0AAV9NW36"/>
<protein>
    <recommendedName>
        <fullName evidence="2">Rad60/SUMO-like domain-containing protein</fullName>
    </recommendedName>
</protein>
<dbReference type="SUPFAM" id="SSF54236">
    <property type="entry name" value="Ubiquitin-like"/>
    <property type="match status" value="1"/>
</dbReference>
<evidence type="ECO:0000256" key="1">
    <source>
        <dbReference type="SAM" id="MobiDB-lite"/>
    </source>
</evidence>
<dbReference type="CDD" id="cd01763">
    <property type="entry name" value="Ubl_SUMO_like"/>
    <property type="match status" value="1"/>
</dbReference>
<accession>A0AAV9NW36</accession>
<feature type="region of interest" description="Disordered" evidence="1">
    <location>
        <begin position="65"/>
        <end position="91"/>
    </location>
</feature>
<evidence type="ECO:0000313" key="4">
    <source>
        <dbReference type="Proteomes" id="UP001337655"/>
    </source>
</evidence>
<dbReference type="InterPro" id="IPR022617">
    <property type="entry name" value="Rad60/SUMO-like_dom"/>
</dbReference>
<dbReference type="InterPro" id="IPR029071">
    <property type="entry name" value="Ubiquitin-like_domsf"/>
</dbReference>